<dbReference type="EMBL" id="PCWQ01000012">
    <property type="protein sequence ID" value="PIR06610.1"/>
    <property type="molecule type" value="Genomic_DNA"/>
</dbReference>
<sequence>MKKNIKKHPSSFRDPSGFIFADQETIFRQINQSYQSDYQQLMNSGLYQKLVEKKLLVTHQEIKSTNFYSDQGYKIIQPQRLNFISYPYEWCFGQLKAAALATLQIQKTALNFKMSLKDASSYNLQFLNGQPIFIDTLSFEKYSVGQPWVAYRQFCQHFVAPLALMKYKDLRLNQLFRIFVDGVPLDLASSLLPFSTKFKFSLLTHLHLHAKSQKHFADKSINKKTKKMNWRALRGLIDSLENTINNLELPKSHTEWGEYYSFTNYSPTAFEDKKNIIKNLLKEIRPKTVWDLGANDGLFSRLASQQDIETIAFDIDLLAVEKNYRQIVKNKEKGLLPLFIDLTNPSPSLGWQNQERASLLKRGPAEMIMALALIHHFTISNNTPFVKSAEFFSQLGHSLIIEFIPKNDSKVQKLLATREDIFSDYNQIAFENAFKKYFLIKKIIKIKDSNRIIYLMEKK</sequence>
<organism evidence="1 2">
    <name type="scientific">Candidatus Komeilibacteria bacterium CG11_big_fil_rev_8_21_14_0_20_36_20</name>
    <dbReference type="NCBI Taxonomy" id="1974477"/>
    <lineage>
        <taxon>Bacteria</taxon>
        <taxon>Candidatus Komeiliibacteriota</taxon>
    </lineage>
</organism>
<reference evidence="1 2" key="1">
    <citation type="submission" date="2017-09" db="EMBL/GenBank/DDBJ databases">
        <title>Depth-based differentiation of microbial function through sediment-hosted aquifers and enrichment of novel symbionts in the deep terrestrial subsurface.</title>
        <authorList>
            <person name="Probst A.J."/>
            <person name="Ladd B."/>
            <person name="Jarett J.K."/>
            <person name="Geller-Mcgrath D.E."/>
            <person name="Sieber C.M."/>
            <person name="Emerson J.B."/>
            <person name="Anantharaman K."/>
            <person name="Thomas B.C."/>
            <person name="Malmstrom R."/>
            <person name="Stieglmeier M."/>
            <person name="Klingl A."/>
            <person name="Woyke T."/>
            <person name="Ryan C.M."/>
            <person name="Banfield J.F."/>
        </authorList>
    </citation>
    <scope>NUCLEOTIDE SEQUENCE [LARGE SCALE GENOMIC DNA]</scope>
    <source>
        <strain evidence="1">CG11_big_fil_rev_8_21_14_0_20_36_20</strain>
    </source>
</reference>
<accession>A0A2H0NCI7</accession>
<evidence type="ECO:0000313" key="1">
    <source>
        <dbReference type="EMBL" id="PIR06610.1"/>
    </source>
</evidence>
<dbReference type="Proteomes" id="UP000230564">
    <property type="component" value="Unassembled WGS sequence"/>
</dbReference>
<dbReference type="SUPFAM" id="SSF53335">
    <property type="entry name" value="S-adenosyl-L-methionine-dependent methyltransferases"/>
    <property type="match status" value="1"/>
</dbReference>
<dbReference type="InterPro" id="IPR029063">
    <property type="entry name" value="SAM-dependent_MTases_sf"/>
</dbReference>
<keyword evidence="1" id="KW-0808">Transferase</keyword>
<proteinExistence type="predicted"/>
<dbReference type="Gene3D" id="3.40.50.150">
    <property type="entry name" value="Vaccinia Virus protein VP39"/>
    <property type="match status" value="1"/>
</dbReference>
<dbReference type="GO" id="GO:0008168">
    <property type="term" value="F:methyltransferase activity"/>
    <property type="evidence" value="ECO:0007669"/>
    <property type="project" value="UniProtKB-KW"/>
</dbReference>
<gene>
    <name evidence="1" type="ORF">COV55_03745</name>
</gene>
<evidence type="ECO:0000313" key="2">
    <source>
        <dbReference type="Proteomes" id="UP000230564"/>
    </source>
</evidence>
<dbReference type="GO" id="GO:0032259">
    <property type="term" value="P:methylation"/>
    <property type="evidence" value="ECO:0007669"/>
    <property type="project" value="UniProtKB-KW"/>
</dbReference>
<keyword evidence="1" id="KW-0489">Methyltransferase</keyword>
<comment type="caution">
    <text evidence="1">The sequence shown here is derived from an EMBL/GenBank/DDBJ whole genome shotgun (WGS) entry which is preliminary data.</text>
</comment>
<protein>
    <submittedName>
        <fullName evidence="1">SAM-dependent methyltransferase</fullName>
    </submittedName>
</protein>
<name>A0A2H0NCI7_9BACT</name>
<dbReference type="AlphaFoldDB" id="A0A2H0NCI7"/>